<gene>
    <name evidence="1" type="ORF">TM448A00186_0008</name>
    <name evidence="2" type="ORF">TM448B02294_0013</name>
</gene>
<accession>A0A6H1ZB10</accession>
<dbReference type="EMBL" id="MT144899">
    <property type="protein sequence ID" value="QJI01120.1"/>
    <property type="molecule type" value="Genomic_DNA"/>
</dbReference>
<reference evidence="1" key="1">
    <citation type="submission" date="2020-03" db="EMBL/GenBank/DDBJ databases">
        <title>The deep terrestrial virosphere.</title>
        <authorList>
            <person name="Holmfeldt K."/>
            <person name="Nilsson E."/>
            <person name="Simone D."/>
            <person name="Lopez-Fernandez M."/>
            <person name="Wu X."/>
            <person name="de Brujin I."/>
            <person name="Lundin D."/>
            <person name="Andersson A."/>
            <person name="Bertilsson S."/>
            <person name="Dopson M."/>
        </authorList>
    </citation>
    <scope>NUCLEOTIDE SEQUENCE</scope>
    <source>
        <strain evidence="1">TM448A00186</strain>
        <strain evidence="2">TM448B02294</strain>
    </source>
</reference>
<protein>
    <submittedName>
        <fullName evidence="1">Putative transcription factor TFIIB zinc-binding motif</fullName>
    </submittedName>
</protein>
<evidence type="ECO:0000313" key="2">
    <source>
        <dbReference type="EMBL" id="QJI01120.1"/>
    </source>
</evidence>
<sequence length="42" mass="5162">MQMIFCKRCESEYFLQSQVIYEDNTGRKYIYCDYCGEVIYLD</sequence>
<proteinExistence type="predicted"/>
<dbReference type="EMBL" id="MT143986">
    <property type="protein sequence ID" value="QJA45096.1"/>
    <property type="molecule type" value="Genomic_DNA"/>
</dbReference>
<organism evidence="1">
    <name type="scientific">viral metagenome</name>
    <dbReference type="NCBI Taxonomy" id="1070528"/>
    <lineage>
        <taxon>unclassified sequences</taxon>
        <taxon>metagenomes</taxon>
        <taxon>organismal metagenomes</taxon>
    </lineage>
</organism>
<evidence type="ECO:0000313" key="1">
    <source>
        <dbReference type="EMBL" id="QJA45096.1"/>
    </source>
</evidence>
<name>A0A6H1ZB10_9ZZZZ</name>
<dbReference type="AlphaFoldDB" id="A0A6H1ZB10"/>